<reference evidence="2" key="1">
    <citation type="journal article" date="2015" name="Nature">
        <title>Complex archaea that bridge the gap between prokaryotes and eukaryotes.</title>
        <authorList>
            <person name="Spang A."/>
            <person name="Saw J.H."/>
            <person name="Jorgensen S.L."/>
            <person name="Zaremba-Niedzwiedzka K."/>
            <person name="Martijn J."/>
            <person name="Lind A.E."/>
            <person name="van Eijk R."/>
            <person name="Schleper C."/>
            <person name="Guy L."/>
            <person name="Ettema T.J."/>
        </authorList>
    </citation>
    <scope>NUCLEOTIDE SEQUENCE</scope>
</reference>
<dbReference type="EMBL" id="LAZR01000359">
    <property type="protein sequence ID" value="KKN72596.1"/>
    <property type="molecule type" value="Genomic_DNA"/>
</dbReference>
<comment type="caution">
    <text evidence="2">The sequence shown here is derived from an EMBL/GenBank/DDBJ whole genome shotgun (WGS) entry which is preliminary data.</text>
</comment>
<name>A0A0F9VGE7_9ZZZZ</name>
<accession>A0A0F9VGE7</accession>
<feature type="transmembrane region" description="Helical" evidence="1">
    <location>
        <begin position="6"/>
        <end position="27"/>
    </location>
</feature>
<keyword evidence="1" id="KW-0472">Membrane</keyword>
<evidence type="ECO:0000313" key="2">
    <source>
        <dbReference type="EMBL" id="KKN72596.1"/>
    </source>
</evidence>
<gene>
    <name evidence="2" type="ORF">LCGC14_0409260</name>
</gene>
<proteinExistence type="predicted"/>
<evidence type="ECO:0000256" key="1">
    <source>
        <dbReference type="SAM" id="Phobius"/>
    </source>
</evidence>
<keyword evidence="1" id="KW-0812">Transmembrane</keyword>
<dbReference type="SUPFAM" id="SSF54523">
    <property type="entry name" value="Pili subunits"/>
    <property type="match status" value="1"/>
</dbReference>
<protein>
    <submittedName>
        <fullName evidence="2">Uncharacterized protein</fullName>
    </submittedName>
</protein>
<organism evidence="2">
    <name type="scientific">marine sediment metagenome</name>
    <dbReference type="NCBI Taxonomy" id="412755"/>
    <lineage>
        <taxon>unclassified sequences</taxon>
        <taxon>metagenomes</taxon>
        <taxon>ecological metagenomes</taxon>
    </lineage>
</organism>
<sequence>MTLVELLAALAIVSMLMVASMSVVTGVTRVGRLSQRQDELQSLQAGVRQLLEPDLIHARRYRNTTDGFEIETLSALAPQSLQRKHWPAVVTYQTRQIDDQPWLFRTQVVGAMPPVRQLVGGGISNVDLQDASLPDVLDYDLWGPAPEVWLVTIHFSDADRQPKRFVLQTK</sequence>
<dbReference type="InterPro" id="IPR045584">
    <property type="entry name" value="Pilin-like"/>
</dbReference>
<keyword evidence="1" id="KW-1133">Transmembrane helix</keyword>
<dbReference type="AlphaFoldDB" id="A0A0F9VGE7"/>